<dbReference type="EMBL" id="LKAM01000013">
    <property type="protein sequence ID" value="KUM46166.1"/>
    <property type="molecule type" value="Genomic_DNA"/>
</dbReference>
<proteinExistence type="predicted"/>
<protein>
    <submittedName>
        <fullName evidence="1">Uncharacterized protein</fullName>
    </submittedName>
</protein>
<reference evidence="1" key="1">
    <citation type="journal article" date="2015" name="Genome Biol. Evol.">
        <title>Organellar Genomes of White Spruce (Picea glauca): Assembly and Annotation.</title>
        <authorList>
            <person name="Jackman S.D."/>
            <person name="Warren R.L."/>
            <person name="Gibb E.A."/>
            <person name="Vandervalk B.P."/>
            <person name="Mohamadi H."/>
            <person name="Chu J."/>
            <person name="Raymond A."/>
            <person name="Pleasance S."/>
            <person name="Coope R."/>
            <person name="Wildung M.R."/>
            <person name="Ritland C.E."/>
            <person name="Bousquet J."/>
            <person name="Jones S.J."/>
            <person name="Bohlmann J."/>
            <person name="Birol I."/>
        </authorList>
    </citation>
    <scope>NUCLEOTIDE SEQUENCE [LARGE SCALE GENOMIC DNA]</scope>
    <source>
        <tissue evidence="1">Flushing bud</tissue>
    </source>
</reference>
<comment type="caution">
    <text evidence="1">The sequence shown here is derived from an EMBL/GenBank/DDBJ whole genome shotgun (WGS) entry which is preliminary data.</text>
</comment>
<dbReference type="AlphaFoldDB" id="A0A101LVL4"/>
<gene>
    <name evidence="1" type="ORF">ABT39_MTgene1972</name>
</gene>
<evidence type="ECO:0000313" key="1">
    <source>
        <dbReference type="EMBL" id="KUM46166.1"/>
    </source>
</evidence>
<name>A0A101LVL4_PICGL</name>
<sequence length="79" mass="9111">MVPCITFLVPRIAYLYGRADEKLVNLENTTARKRPIHLLHQQYSYDLPPVLTLTCRTGLPRELLDELPDSHSLESHLLN</sequence>
<geneLocation type="mitochondrion" evidence="1"/>
<organism evidence="1">
    <name type="scientific">Picea glauca</name>
    <name type="common">White spruce</name>
    <name type="synonym">Pinus glauca</name>
    <dbReference type="NCBI Taxonomy" id="3330"/>
    <lineage>
        <taxon>Eukaryota</taxon>
        <taxon>Viridiplantae</taxon>
        <taxon>Streptophyta</taxon>
        <taxon>Embryophyta</taxon>
        <taxon>Tracheophyta</taxon>
        <taxon>Spermatophyta</taxon>
        <taxon>Pinopsida</taxon>
        <taxon>Pinidae</taxon>
        <taxon>Conifers I</taxon>
        <taxon>Pinales</taxon>
        <taxon>Pinaceae</taxon>
        <taxon>Picea</taxon>
    </lineage>
</organism>
<accession>A0A101LVL4</accession>
<keyword evidence="1" id="KW-0496">Mitochondrion</keyword>